<dbReference type="AlphaFoldDB" id="A0A7C5WVK0"/>
<dbReference type="Gene3D" id="3.40.190.10">
    <property type="entry name" value="Periplasmic binding protein-like II"/>
    <property type="match status" value="2"/>
</dbReference>
<dbReference type="PROSITE" id="PS51257">
    <property type="entry name" value="PROKAR_LIPOPROTEIN"/>
    <property type="match status" value="1"/>
</dbReference>
<evidence type="ECO:0000313" key="2">
    <source>
        <dbReference type="EMBL" id="HHO58279.1"/>
    </source>
</evidence>
<protein>
    <submittedName>
        <fullName evidence="2">Phosphonate ABC transporter substrate-binding protein</fullName>
    </submittedName>
</protein>
<gene>
    <name evidence="2" type="ORF">ENJ85_03805</name>
</gene>
<dbReference type="Pfam" id="PF12974">
    <property type="entry name" value="Phosphonate-bd"/>
    <property type="match status" value="1"/>
</dbReference>
<dbReference type="SUPFAM" id="SSF53850">
    <property type="entry name" value="Periplasmic binding protein-like II"/>
    <property type="match status" value="1"/>
</dbReference>
<dbReference type="PANTHER" id="PTHR35841">
    <property type="entry name" value="PHOSPHONATES-BINDING PERIPLASMIC PROTEIN"/>
    <property type="match status" value="1"/>
</dbReference>
<evidence type="ECO:0000259" key="1">
    <source>
        <dbReference type="SMART" id="SM00062"/>
    </source>
</evidence>
<dbReference type="EMBL" id="DRNZ01000237">
    <property type="protein sequence ID" value="HHO58279.1"/>
    <property type="molecule type" value="Genomic_DNA"/>
</dbReference>
<dbReference type="InterPro" id="IPR001638">
    <property type="entry name" value="Solute-binding_3/MltF_N"/>
</dbReference>
<name>A0A7C5WVK0_9DEIN</name>
<organism evidence="2">
    <name type="scientific">Oceanithermus profundus</name>
    <dbReference type="NCBI Taxonomy" id="187137"/>
    <lineage>
        <taxon>Bacteria</taxon>
        <taxon>Thermotogati</taxon>
        <taxon>Deinococcota</taxon>
        <taxon>Deinococci</taxon>
        <taxon>Thermales</taxon>
        <taxon>Thermaceae</taxon>
        <taxon>Oceanithermus</taxon>
    </lineage>
</organism>
<dbReference type="SMART" id="SM00062">
    <property type="entry name" value="PBPb"/>
    <property type="match status" value="1"/>
</dbReference>
<sequence length="295" mass="32371">MLRIAVLFLLVLAGCSPQLPSVRLGELDPTVPEVRVPDSGEALVVAVAGMLSPRASEPYRRLAAALAEKLGRDVVVLQRRTYADVLELLREGTAQVGFLCTLAAGKGVSEGYLRAVAAGVPYEYAPYRSVILTRADMQVRGLEDLANRRFAFVDPLSNTGFAWPQRYFRNRGVDARTFFSQTVFTYSHDRSIRALLDGFVDAAAVDGIVYFGLLKDDPGLGRELRVLWESPEDPPPPLVVRSGLPEAQVSRLLAALTSLDKSLLGPLHIARFTPTDSAPYRRIWAQFLEEPHAAP</sequence>
<feature type="domain" description="Solute-binding protein family 3/N-terminal" evidence="1">
    <location>
        <begin position="42"/>
        <end position="266"/>
    </location>
</feature>
<proteinExistence type="predicted"/>
<accession>A0A7C5WVK0</accession>
<comment type="caution">
    <text evidence="2">The sequence shown here is derived from an EMBL/GenBank/DDBJ whole genome shotgun (WGS) entry which is preliminary data.</text>
</comment>
<dbReference type="Proteomes" id="UP000886105">
    <property type="component" value="Unassembled WGS sequence"/>
</dbReference>
<dbReference type="PANTHER" id="PTHR35841:SF1">
    <property type="entry name" value="PHOSPHONATES-BINDING PERIPLASMIC PROTEIN"/>
    <property type="match status" value="1"/>
</dbReference>
<reference evidence="2" key="1">
    <citation type="journal article" date="2020" name="mSystems">
        <title>Genome- and Community-Level Interaction Insights into Carbon Utilization and Element Cycling Functions of Hydrothermarchaeota in Hydrothermal Sediment.</title>
        <authorList>
            <person name="Zhou Z."/>
            <person name="Liu Y."/>
            <person name="Xu W."/>
            <person name="Pan J."/>
            <person name="Luo Z.H."/>
            <person name="Li M."/>
        </authorList>
    </citation>
    <scope>NUCLEOTIDE SEQUENCE [LARGE SCALE GENOMIC DNA]</scope>
    <source>
        <strain evidence="2">HyVt-523</strain>
    </source>
</reference>